<organism evidence="1 2">
    <name type="scientific">Fusarium decemcellulare</name>
    <dbReference type="NCBI Taxonomy" id="57161"/>
    <lineage>
        <taxon>Eukaryota</taxon>
        <taxon>Fungi</taxon>
        <taxon>Dikarya</taxon>
        <taxon>Ascomycota</taxon>
        <taxon>Pezizomycotina</taxon>
        <taxon>Sordariomycetes</taxon>
        <taxon>Hypocreomycetidae</taxon>
        <taxon>Hypocreales</taxon>
        <taxon>Nectriaceae</taxon>
        <taxon>Fusarium</taxon>
        <taxon>Fusarium decemcellulare species complex</taxon>
    </lineage>
</organism>
<keyword evidence="2" id="KW-1185">Reference proteome</keyword>
<name>A0ACC1SDL5_9HYPO</name>
<accession>A0ACC1SDL5</accession>
<gene>
    <name evidence="1" type="ORF">NM208_g6311</name>
</gene>
<reference evidence="1" key="1">
    <citation type="submission" date="2022-08" db="EMBL/GenBank/DDBJ databases">
        <title>Genome Sequence of Fusarium decemcellulare.</title>
        <authorList>
            <person name="Buettner E."/>
        </authorList>
    </citation>
    <scope>NUCLEOTIDE SEQUENCE</scope>
    <source>
        <strain evidence="1">Babe19</strain>
    </source>
</reference>
<protein>
    <submittedName>
        <fullName evidence="1">Uncharacterized protein</fullName>
    </submittedName>
</protein>
<comment type="caution">
    <text evidence="1">The sequence shown here is derived from an EMBL/GenBank/DDBJ whole genome shotgun (WGS) entry which is preliminary data.</text>
</comment>
<proteinExistence type="predicted"/>
<dbReference type="Proteomes" id="UP001148629">
    <property type="component" value="Unassembled WGS sequence"/>
</dbReference>
<dbReference type="EMBL" id="JANRMS010000579">
    <property type="protein sequence ID" value="KAJ3537440.1"/>
    <property type="molecule type" value="Genomic_DNA"/>
</dbReference>
<evidence type="ECO:0000313" key="1">
    <source>
        <dbReference type="EMBL" id="KAJ3537440.1"/>
    </source>
</evidence>
<sequence length="249" mass="27276">MAKITVAGGTSSFARDVIDAILAKGKHDVMTTSLDKGDNVKQVVVDYDNQAELVDVLRGSDVLLCFFSGSDHATVIKREKNLIDAAIKANVRRFAPSDRSNSGTMVYEFKDEVLEYTLSQPGLFTDFFCHPYKGAKHFDTNPMFVDFETRNAIIAGDGNHPIVLTTVQDVASVVAEAIDYPGGWPVVGGIMGTRIAMAELVKLGEQLRGECRHVLSPLVSCIHSSAPPYDALRPFNIERFKKSTSKLIH</sequence>
<evidence type="ECO:0000313" key="2">
    <source>
        <dbReference type="Proteomes" id="UP001148629"/>
    </source>
</evidence>